<dbReference type="Proteomes" id="UP000593994">
    <property type="component" value="Chromosome"/>
</dbReference>
<proteinExistence type="predicted"/>
<dbReference type="Gene3D" id="2.60.40.3440">
    <property type="match status" value="1"/>
</dbReference>
<name>A0A7S7RNJ6_9BACT</name>
<protein>
    <submittedName>
        <fullName evidence="3">DUF1566 domain-containing protein</fullName>
    </submittedName>
</protein>
<evidence type="ECO:0000313" key="4">
    <source>
        <dbReference type="Proteomes" id="UP000593994"/>
    </source>
</evidence>
<dbReference type="CDD" id="cd00146">
    <property type="entry name" value="PKD"/>
    <property type="match status" value="1"/>
</dbReference>
<feature type="signal peptide" evidence="1">
    <location>
        <begin position="1"/>
        <end position="19"/>
    </location>
</feature>
<dbReference type="InterPro" id="IPR013783">
    <property type="entry name" value="Ig-like_fold"/>
</dbReference>
<keyword evidence="1" id="KW-0732">Signal</keyword>
<dbReference type="PANTHER" id="PTHR35812:SF1">
    <property type="entry name" value="LIPOPROTEIN"/>
    <property type="match status" value="1"/>
</dbReference>
<dbReference type="RefSeq" id="WP_194370833.1">
    <property type="nucleotide sequence ID" value="NZ_CP054492.1"/>
</dbReference>
<dbReference type="PANTHER" id="PTHR35812">
    <property type="entry name" value="LIPOPROTEIN"/>
    <property type="match status" value="1"/>
</dbReference>
<dbReference type="Pfam" id="PF18911">
    <property type="entry name" value="PKD_4"/>
    <property type="match status" value="1"/>
</dbReference>
<dbReference type="Pfam" id="PF07603">
    <property type="entry name" value="Lcl_C"/>
    <property type="match status" value="2"/>
</dbReference>
<keyword evidence="4" id="KW-1185">Reference proteome</keyword>
<dbReference type="KEGG" id="sbal:HUE88_02725"/>
<reference evidence="3 4" key="1">
    <citation type="submission" date="2020-05" db="EMBL/GenBank/DDBJ databases">
        <title>Sulfurimonas marisnigri, sp. nov., and Sulfurimonas baltica, sp. nov., manganese oxide reducing chemolithoautotrophs of the class Epsilonproteobacteria isolated from the pelagic redoxclines of the Black and Baltic Seas and emended description of the genus Sulfurimonas.</title>
        <authorList>
            <person name="Henkel J.V."/>
            <person name="Laudan C."/>
            <person name="Werner J."/>
            <person name="Neu T."/>
            <person name="Plewe S."/>
            <person name="Sproer C."/>
            <person name="Bunk B."/>
            <person name="Schulz-Vogt H.N."/>
        </authorList>
    </citation>
    <scope>NUCLEOTIDE SEQUENCE [LARGE SCALE GENOMIC DNA]</scope>
    <source>
        <strain evidence="3 4">GD2</strain>
    </source>
</reference>
<dbReference type="EMBL" id="CP054492">
    <property type="protein sequence ID" value="QOY52619.1"/>
    <property type="molecule type" value="Genomic_DNA"/>
</dbReference>
<dbReference type="InterPro" id="IPR035986">
    <property type="entry name" value="PKD_dom_sf"/>
</dbReference>
<evidence type="ECO:0000313" key="3">
    <source>
        <dbReference type="EMBL" id="QOY52619.1"/>
    </source>
</evidence>
<accession>A0A7S7RNJ6</accession>
<evidence type="ECO:0000256" key="1">
    <source>
        <dbReference type="SAM" id="SignalP"/>
    </source>
</evidence>
<dbReference type="InterPro" id="IPR011460">
    <property type="entry name" value="Lcl_C"/>
</dbReference>
<feature type="chain" id="PRO_5032420133" evidence="1">
    <location>
        <begin position="20"/>
        <end position="1518"/>
    </location>
</feature>
<dbReference type="Pfam" id="PF17892">
    <property type="entry name" value="Cadherin_5"/>
    <property type="match status" value="1"/>
</dbReference>
<sequence length="1518" mass="166352">MKTNNIFIGFLLAFGLVLSGCGGSGSSSDSSAITTVTGQFIDSPVEGLNYDCSSGKAGITNSEGEYTCNVGDTVTFKIGDVVIGSVKAQNDFITPYSLFPDDDISALNLARLLQTLDIDSDPSNGLKVNEVKAILLPTDTNFASNTFVTNIENALNITLVTEDEAKNHMDDFVKHIIVNNSLESASAEQVSASDMVLEVITQPKNGKVALNIDGSYTYTPNTDFIGNDSFSYKAGDGTIKTIAFSVEPKYELLNRSDRIIVDNTTKLEWQDSYPDNEDKIKTATIEEAQSYCSELTLGGLSDWRVPNFTELKSIIDLTKEPALNHIFQEQYTTGLLGAIAMEWMHAYSSYDKATTTDDDIWKISAIKGVGTKSDGSIAIVKCVRGTEIEEAPHQYQRNSITGIVIDNKNNLDWQDNYNDNGGNVKQATFYNSIDYCNNLVLGGYDNWKLPTLDEMSMLIQEEKGVSTFQNTITEDSSLGGVDYSYWTSASDISGAYSWAVDMKNSLYGYGYLFGQEEIGKKDKEASVRCVRNRPNINFTPIVINTTASPEANSAIADLVGTITISKLFADTSAEGLKTLATMAGDTSSAYKNTADILYYRSSVAFNQSSDWNSFTIKEAFRFDEEAKQFNALAGDATQKKLFYDNYIENSESFANGLTGLGMIIGGYNAWGHLQDGNYVAAGLESYSIGLDGITLGASLASVKIASSSLLGQVLSGTSKINITSSLASAIMSGYTVFRDTELQTILESYITRHQTNSDMRMFYINKLVEAYIESTIDYVTTPEKPASDMIPVFSNILKNYFINKSNGDVLMGDDVFYQYLNNLYVLQNNYQATSINELSRENILEIAATFTIRAMAEEEDNILETEMINLTSSDNFRLSDYLASITGDGAFDMFRKINEVREALFSSNLQRDIESSYKMFLAEHTLNVLYESGQLYTEIFSVDGTEFDTDGDTIPNLIDTDDDNDGMPDKWEIANGLDPLADDASLDNDGDGRNNLFEYQDGTNPLVIDTIAYIAHNGVTYGTVTSPYTQKVWLDRNLGASKVCTAYNDTACYGDYYQWGREADGHEKSNSTITSTQASDITSVGDNYIKNSSYPYDWTGTDSNGSVRLLNWSATDGSSICPVGYRVPTEVELKAETTDVIEGLGGRQNIFDDFLKLPAAGWRLYTDGIVREEASDGKYWVNSPEFSYSRGLVFGPVGMSFGSYGRSRAHSIRCIQDTTQYNTAPTANAGADQNVTEGTSVTLDATASSDSDGTIASHEWKDGTTVLSTAVSFSKSDFTVGTHTITLTVTDNGGATATDTVVVTVNAQTLTIFQSGNTWKGLVYETAISPYTGRVWLDRNLGASQACTAYNDTACYGDYYQWGRGTDGHQISTSTTIMTQAIDVNNAGANFIVKGTDWSVADWSSVDSNGSIRNTNWSKTDGTSICPIGYKVPTIEEIRLENISNSSLDAYNHFLKLPSAGYRYGHSGGSMLEEGTFGYYWTSSSNFSGSYDFFFYTNHSYPNHIGRADGYPVRCIKD</sequence>
<dbReference type="SUPFAM" id="SSF49299">
    <property type="entry name" value="PKD domain"/>
    <property type="match status" value="1"/>
</dbReference>
<dbReference type="InterPro" id="IPR022409">
    <property type="entry name" value="PKD/Chitinase_dom"/>
</dbReference>
<dbReference type="InterPro" id="IPR000601">
    <property type="entry name" value="PKD_dom"/>
</dbReference>
<evidence type="ECO:0000259" key="2">
    <source>
        <dbReference type="PROSITE" id="PS50093"/>
    </source>
</evidence>
<gene>
    <name evidence="3" type="ORF">HUE88_02725</name>
</gene>
<feature type="domain" description="PKD" evidence="2">
    <location>
        <begin position="1224"/>
        <end position="1310"/>
    </location>
</feature>
<dbReference type="Gene3D" id="2.60.40.10">
    <property type="entry name" value="Immunoglobulins"/>
    <property type="match status" value="1"/>
</dbReference>
<dbReference type="PROSITE" id="PS50093">
    <property type="entry name" value="PKD"/>
    <property type="match status" value="1"/>
</dbReference>
<dbReference type="SMART" id="SM00089">
    <property type="entry name" value="PKD"/>
    <property type="match status" value="1"/>
</dbReference>
<dbReference type="PROSITE" id="PS51257">
    <property type="entry name" value="PROKAR_LIPOPROTEIN"/>
    <property type="match status" value="1"/>
</dbReference>
<organism evidence="3 4">
    <name type="scientific">Candidatus Sulfurimonas baltica</name>
    <dbReference type="NCBI Taxonomy" id="2740404"/>
    <lineage>
        <taxon>Bacteria</taxon>
        <taxon>Pseudomonadati</taxon>
        <taxon>Campylobacterota</taxon>
        <taxon>Epsilonproteobacteria</taxon>
        <taxon>Campylobacterales</taxon>
        <taxon>Sulfurimonadaceae</taxon>
        <taxon>Sulfurimonas</taxon>
    </lineage>
</organism>
<dbReference type="InterPro" id="IPR041690">
    <property type="entry name" value="Cadherin_5"/>
</dbReference>